<proteinExistence type="predicted"/>
<dbReference type="AlphaFoldDB" id="A0A2G9UYW9"/>
<dbReference type="PANTHER" id="PTHR37442">
    <property type="entry name" value="F18A1.7 PROTEIN-RELATED"/>
    <property type="match status" value="1"/>
</dbReference>
<sequence length="214" mass="24113">MAARDTRGAGIKSWTVRCPGQPGIPFLRDLIPHKECLEQHAELVLKNCDHSCQLTSVITNLAEQGNPKRLQQLEQDRDSLTKEIANVCTAFGCMSSCVAHDLNVQCPPVGTIITKALLKPFFTAAIIFEEIGPRAKISIYRQIPSQCYYLTNLKDVQGIAEGRPPTKSSEKNPEEAIRKEIKLKEQQRKQKKAELERLFLMDAKQGIQKQDFRP</sequence>
<protein>
    <submittedName>
        <fullName evidence="1">Uncharacterized protein</fullName>
    </submittedName>
</protein>
<organism evidence="1 2">
    <name type="scientific">Teladorsagia circumcincta</name>
    <name type="common">Brown stomach worm</name>
    <name type="synonym">Ostertagia circumcincta</name>
    <dbReference type="NCBI Taxonomy" id="45464"/>
    <lineage>
        <taxon>Eukaryota</taxon>
        <taxon>Metazoa</taxon>
        <taxon>Ecdysozoa</taxon>
        <taxon>Nematoda</taxon>
        <taxon>Chromadorea</taxon>
        <taxon>Rhabditida</taxon>
        <taxon>Rhabditina</taxon>
        <taxon>Rhabditomorpha</taxon>
        <taxon>Strongyloidea</taxon>
        <taxon>Trichostrongylidae</taxon>
        <taxon>Teladorsagia</taxon>
    </lineage>
</organism>
<evidence type="ECO:0000313" key="1">
    <source>
        <dbReference type="EMBL" id="PIO75424.1"/>
    </source>
</evidence>
<evidence type="ECO:0000313" key="2">
    <source>
        <dbReference type="Proteomes" id="UP000230423"/>
    </source>
</evidence>
<dbReference type="InterPro" id="IPR053123">
    <property type="entry name" value="CPG4-like"/>
</dbReference>
<reference evidence="1 2" key="1">
    <citation type="submission" date="2015-09" db="EMBL/GenBank/DDBJ databases">
        <title>Draft genome of the parasitic nematode Teladorsagia circumcincta isolate WARC Sus (inbred).</title>
        <authorList>
            <person name="Mitreva M."/>
        </authorList>
    </citation>
    <scope>NUCLEOTIDE SEQUENCE [LARGE SCALE GENOMIC DNA]</scope>
    <source>
        <strain evidence="1 2">S</strain>
    </source>
</reference>
<name>A0A2G9UYW9_TELCI</name>
<dbReference type="Proteomes" id="UP000230423">
    <property type="component" value="Unassembled WGS sequence"/>
</dbReference>
<accession>A0A2G9UYW9</accession>
<dbReference type="EMBL" id="KZ345143">
    <property type="protein sequence ID" value="PIO75424.1"/>
    <property type="molecule type" value="Genomic_DNA"/>
</dbReference>
<keyword evidence="2" id="KW-1185">Reference proteome</keyword>
<dbReference type="OrthoDB" id="5801572at2759"/>
<gene>
    <name evidence="1" type="ORF">TELCIR_02519</name>
</gene>
<dbReference type="PANTHER" id="PTHR37442:SF1">
    <property type="entry name" value="CHONDROITIN PROTEOGLYCAN 4 DOMAIN-CONTAINING PROTEIN"/>
    <property type="match status" value="1"/>
</dbReference>